<keyword evidence="5 11" id="KW-0418">Kinase</keyword>
<dbReference type="GO" id="GO:0005524">
    <property type="term" value="F:ATP binding"/>
    <property type="evidence" value="ECO:0007669"/>
    <property type="project" value="UniProtKB-UniRule"/>
</dbReference>
<dbReference type="Gene3D" id="1.10.510.10">
    <property type="entry name" value="Transferase(Phosphotransferase) domain 1"/>
    <property type="match status" value="1"/>
</dbReference>
<dbReference type="EMBL" id="ATLK01000001">
    <property type="protein sequence ID" value="KFF31351.1"/>
    <property type="molecule type" value="Genomic_DNA"/>
</dbReference>
<dbReference type="CDD" id="cd14014">
    <property type="entry name" value="STKc_PknB_like"/>
    <property type="match status" value="1"/>
</dbReference>
<dbReference type="InterPro" id="IPR011009">
    <property type="entry name" value="Kinase-like_dom_sf"/>
</dbReference>
<keyword evidence="9" id="KW-1133">Transmembrane helix</keyword>
<dbReference type="PANTHER" id="PTHR43289:SF6">
    <property type="entry name" value="SERINE_THREONINE-PROTEIN KINASE NEKL-3"/>
    <property type="match status" value="1"/>
</dbReference>
<dbReference type="AlphaFoldDB" id="A0A080N354"/>
<feature type="domain" description="Protein kinase" evidence="10">
    <location>
        <begin position="17"/>
        <end position="286"/>
    </location>
</feature>
<evidence type="ECO:0000256" key="7">
    <source>
        <dbReference type="PROSITE-ProRule" id="PRU10141"/>
    </source>
</evidence>
<keyword evidence="3 11" id="KW-0808">Transferase</keyword>
<dbReference type="eggNOG" id="COG0515">
    <property type="taxonomic scope" value="Bacteria"/>
</dbReference>
<feature type="compositionally biased region" description="Polar residues" evidence="8">
    <location>
        <begin position="294"/>
        <end position="313"/>
    </location>
</feature>
<evidence type="ECO:0000256" key="4">
    <source>
        <dbReference type="ARBA" id="ARBA00022741"/>
    </source>
</evidence>
<dbReference type="SMART" id="SM00220">
    <property type="entry name" value="S_TKc"/>
    <property type="match status" value="1"/>
</dbReference>
<name>A0A080N354_9BIFI</name>
<dbReference type="InterPro" id="IPR000719">
    <property type="entry name" value="Prot_kinase_dom"/>
</dbReference>
<evidence type="ECO:0000256" key="8">
    <source>
        <dbReference type="SAM" id="MobiDB-lite"/>
    </source>
</evidence>
<feature type="binding site" evidence="7">
    <location>
        <position position="46"/>
    </location>
    <ligand>
        <name>ATP</name>
        <dbReference type="ChEBI" id="CHEBI:30616"/>
    </ligand>
</feature>
<organism evidence="11 12">
    <name type="scientific">Bifidobacterium bombi DSM 19703</name>
    <dbReference type="NCBI Taxonomy" id="1341695"/>
    <lineage>
        <taxon>Bacteria</taxon>
        <taxon>Bacillati</taxon>
        <taxon>Actinomycetota</taxon>
        <taxon>Actinomycetes</taxon>
        <taxon>Bifidobacteriales</taxon>
        <taxon>Bifidobacteriaceae</taxon>
        <taxon>Bifidobacterium</taxon>
    </lineage>
</organism>
<keyword evidence="12" id="KW-1185">Reference proteome</keyword>
<feature type="transmembrane region" description="Helical" evidence="9">
    <location>
        <begin position="329"/>
        <end position="351"/>
    </location>
</feature>
<comment type="caution">
    <text evidence="11">The sequence shown here is derived from an EMBL/GenBank/DDBJ whole genome shotgun (WGS) entry which is preliminary data.</text>
</comment>
<dbReference type="PROSITE" id="PS50011">
    <property type="entry name" value="PROTEIN_KINASE_DOM"/>
    <property type="match status" value="1"/>
</dbReference>
<dbReference type="Pfam" id="PF00069">
    <property type="entry name" value="Pkinase"/>
    <property type="match status" value="1"/>
</dbReference>
<dbReference type="RefSeq" id="WP_161787699.1">
    <property type="nucleotide sequence ID" value="NZ_ATLK01000001.1"/>
</dbReference>
<evidence type="ECO:0000256" key="3">
    <source>
        <dbReference type="ARBA" id="ARBA00022679"/>
    </source>
</evidence>
<gene>
    <name evidence="11" type="ORF">BBOMB_0698</name>
</gene>
<feature type="compositionally biased region" description="Polar residues" evidence="8">
    <location>
        <begin position="358"/>
        <end position="370"/>
    </location>
</feature>
<feature type="region of interest" description="Disordered" evidence="8">
    <location>
        <begin position="358"/>
        <end position="414"/>
    </location>
</feature>
<evidence type="ECO:0000313" key="11">
    <source>
        <dbReference type="EMBL" id="KFF31351.1"/>
    </source>
</evidence>
<keyword evidence="4 7" id="KW-0547">Nucleotide-binding</keyword>
<dbReference type="PROSITE" id="PS00108">
    <property type="entry name" value="PROTEIN_KINASE_ST"/>
    <property type="match status" value="1"/>
</dbReference>
<accession>A0A080N354</accession>
<dbReference type="PROSITE" id="PS00107">
    <property type="entry name" value="PROTEIN_KINASE_ATP"/>
    <property type="match status" value="1"/>
</dbReference>
<feature type="region of interest" description="Disordered" evidence="8">
    <location>
        <begin position="293"/>
        <end position="321"/>
    </location>
</feature>
<dbReference type="STRING" id="1341695.BBOMB_0698"/>
<reference evidence="11 12" key="1">
    <citation type="journal article" date="2014" name="Appl. Environ. Microbiol.">
        <title>Genomic encyclopedia of type strains of the genus Bifidobacterium.</title>
        <authorList>
            <person name="Milani C."/>
            <person name="Lugli G.A."/>
            <person name="Duranti S."/>
            <person name="Turroni F."/>
            <person name="Bottacini F."/>
            <person name="Mangifesta M."/>
            <person name="Sanchez B."/>
            <person name="Viappiani A."/>
            <person name="Mancabelli L."/>
            <person name="Taminiau B."/>
            <person name="Delcenserie V."/>
            <person name="Barrangou R."/>
            <person name="Margolles A."/>
            <person name="van Sinderen D."/>
            <person name="Ventura M."/>
        </authorList>
    </citation>
    <scope>NUCLEOTIDE SEQUENCE [LARGE SCALE GENOMIC DNA]</scope>
    <source>
        <strain evidence="11 12">DSM 19703</strain>
    </source>
</reference>
<keyword evidence="9" id="KW-0472">Membrane</keyword>
<evidence type="ECO:0000313" key="12">
    <source>
        <dbReference type="Proteomes" id="UP000028730"/>
    </source>
</evidence>
<proteinExistence type="predicted"/>
<evidence type="ECO:0000256" key="2">
    <source>
        <dbReference type="ARBA" id="ARBA00022527"/>
    </source>
</evidence>
<dbReference type="OrthoDB" id="9762169at2"/>
<dbReference type="PANTHER" id="PTHR43289">
    <property type="entry name" value="MITOGEN-ACTIVATED PROTEIN KINASE KINASE KINASE 20-RELATED"/>
    <property type="match status" value="1"/>
</dbReference>
<keyword evidence="9" id="KW-0812">Transmembrane</keyword>
<evidence type="ECO:0000256" key="6">
    <source>
        <dbReference type="ARBA" id="ARBA00022840"/>
    </source>
</evidence>
<feature type="compositionally biased region" description="Basic and acidic residues" evidence="8">
    <location>
        <begin position="391"/>
        <end position="404"/>
    </location>
</feature>
<dbReference type="SUPFAM" id="SSF56112">
    <property type="entry name" value="Protein kinase-like (PK-like)"/>
    <property type="match status" value="1"/>
</dbReference>
<evidence type="ECO:0000256" key="1">
    <source>
        <dbReference type="ARBA" id="ARBA00012513"/>
    </source>
</evidence>
<dbReference type="InterPro" id="IPR017441">
    <property type="entry name" value="Protein_kinase_ATP_BS"/>
</dbReference>
<dbReference type="InterPro" id="IPR008271">
    <property type="entry name" value="Ser/Thr_kinase_AS"/>
</dbReference>
<dbReference type="EC" id="2.7.11.1" evidence="1"/>
<protein>
    <recommendedName>
        <fullName evidence="1">non-specific serine/threonine protein kinase</fullName>
        <ecNumber evidence="1">2.7.11.1</ecNumber>
    </recommendedName>
</protein>
<keyword evidence="2 11" id="KW-0723">Serine/threonine-protein kinase</keyword>
<sequence length="500" mass="53182">MTHLPTTAIEPPHIPGCTFIKELGTGATADVYLYRQSGTNRSVAVKVGHSTLGRAPRDTFLGEAAVMGPLSSHPYILSVYGSGVTDRGLGYLILEYAPGGSYREIMHSHTLDAQQATDLGIKIAGALYTAHIHGVVHHDIKPANILISEQNQPLLGDFGISTTAYQTDTDTGFSVPWAPPEVFGKNGRSDELSDVYSLAATLFGVLTGRSPFEYGYHPKDRIELATFIRTRDLPKIGNPDVPLALEHVLRKAMSKNPSDRYSSALRFARALQQIQLDCFGTMTPFIAEGEAQYPSGTHATNGTKPARSANPSRGTRGVRARRDANTRALAAWLAALAGLMAVALVFAFVVLPRMDTAKSTRSTDISSGSAHNGLVPRKSTGADSDGNVDGSARKPREEHDDTDGHAVPTVTGLAGKYDGSSVTFTWNNPSPRPGDTYSWSLVDASGSSGGAATDIPATSQVKDTHVTIDETQGPLTCIQVNVVREDGRMSPNPATACAAK</sequence>
<evidence type="ECO:0000256" key="9">
    <source>
        <dbReference type="SAM" id="Phobius"/>
    </source>
</evidence>
<dbReference type="GO" id="GO:0004674">
    <property type="term" value="F:protein serine/threonine kinase activity"/>
    <property type="evidence" value="ECO:0007669"/>
    <property type="project" value="UniProtKB-KW"/>
</dbReference>
<dbReference type="Proteomes" id="UP000028730">
    <property type="component" value="Unassembled WGS sequence"/>
</dbReference>
<keyword evidence="6 7" id="KW-0067">ATP-binding</keyword>
<evidence type="ECO:0000259" key="10">
    <source>
        <dbReference type="PROSITE" id="PS50011"/>
    </source>
</evidence>
<evidence type="ECO:0000256" key="5">
    <source>
        <dbReference type="ARBA" id="ARBA00022777"/>
    </source>
</evidence>